<evidence type="ECO:0000259" key="3">
    <source>
        <dbReference type="PROSITE" id="PS51176"/>
    </source>
</evidence>
<name>A0A8J3RFS4_9ACTN</name>
<dbReference type="InterPro" id="IPR046825">
    <property type="entry name" value="PDH_C"/>
</dbReference>
<dbReference type="InterPro" id="IPR003099">
    <property type="entry name" value="Prephen_DH"/>
</dbReference>
<dbReference type="EMBL" id="BOOH01000016">
    <property type="protein sequence ID" value="GIH75461.1"/>
    <property type="molecule type" value="Genomic_DNA"/>
</dbReference>
<dbReference type="InterPro" id="IPR050812">
    <property type="entry name" value="Preph/Arog_dehydrog"/>
</dbReference>
<sequence>MTTVATLEVSSAFPDAPAFPGASAFSDAPAFPDATALRAVTVIGSGVIGTSIALAMRRAGAEVTLIDKDPDALATAERMGAGTGFTPDTPPADVVVVATPPSSVVPVLREAQERGLGAVYTDVASTKGLIVAEAARAGCDFATYVPGHPMAGRELPGPAAACAEMFAGRPWVLCPRPETPWEAVRPVVELVETCRARVNLLPPGRHDRAVAAVSHVPHLVSAALAARLADADETELSLAGKGLRDTTRIAAGLPELWCDILEHNAEPVAAVLDEVVRDLAAAAAALRGARGADTLKDLLVRGNRGRRRMTGAFPAAESAF</sequence>
<dbReference type="InterPro" id="IPR046826">
    <property type="entry name" value="PDH_N"/>
</dbReference>
<dbReference type="PANTHER" id="PTHR21363:SF0">
    <property type="entry name" value="PREPHENATE DEHYDROGENASE [NADP(+)]"/>
    <property type="match status" value="1"/>
</dbReference>
<dbReference type="SUPFAM" id="SSF51735">
    <property type="entry name" value="NAD(P)-binding Rossmann-fold domains"/>
    <property type="match status" value="1"/>
</dbReference>
<dbReference type="InterPro" id="IPR008927">
    <property type="entry name" value="6-PGluconate_DH-like_C_sf"/>
</dbReference>
<dbReference type="NCBIfam" id="NF005112">
    <property type="entry name" value="PRK06545.2-4"/>
    <property type="match status" value="1"/>
</dbReference>
<accession>A0A8J3RFS4</accession>
<dbReference type="PROSITE" id="PS51176">
    <property type="entry name" value="PDH_ADH"/>
    <property type="match status" value="1"/>
</dbReference>
<dbReference type="Gene3D" id="1.10.3660.10">
    <property type="entry name" value="6-phosphogluconate dehydrogenase C-terminal like domain"/>
    <property type="match status" value="1"/>
</dbReference>
<dbReference type="AlphaFoldDB" id="A0A8J3RFS4"/>
<protein>
    <submittedName>
        <fullName evidence="4">Prephenate dehydrogenase</fullName>
    </submittedName>
</protein>
<reference evidence="4 5" key="1">
    <citation type="submission" date="2021-01" db="EMBL/GenBank/DDBJ databases">
        <title>Whole genome shotgun sequence of Planobispora longispora NBRC 13918.</title>
        <authorList>
            <person name="Komaki H."/>
            <person name="Tamura T."/>
        </authorList>
    </citation>
    <scope>NUCLEOTIDE SEQUENCE [LARGE SCALE GENOMIC DNA]</scope>
    <source>
        <strain evidence="4 5">NBRC 13918</strain>
    </source>
</reference>
<feature type="domain" description="Prephenate/arogenate dehydrogenase" evidence="3">
    <location>
        <begin position="38"/>
        <end position="317"/>
    </location>
</feature>
<evidence type="ECO:0000313" key="4">
    <source>
        <dbReference type="EMBL" id="GIH75461.1"/>
    </source>
</evidence>
<dbReference type="GO" id="GO:0008977">
    <property type="term" value="F:prephenate dehydrogenase (NAD+) activity"/>
    <property type="evidence" value="ECO:0007669"/>
    <property type="project" value="InterPro"/>
</dbReference>
<comment type="caution">
    <text evidence="4">The sequence shown here is derived from an EMBL/GenBank/DDBJ whole genome shotgun (WGS) entry which is preliminary data.</text>
</comment>
<comment type="similarity">
    <text evidence="1">Belongs to the prephenate/arogenate dehydrogenase family.</text>
</comment>
<gene>
    <name evidence="4" type="ORF">Plo01_18900</name>
</gene>
<dbReference type="GO" id="GO:0070403">
    <property type="term" value="F:NAD+ binding"/>
    <property type="evidence" value="ECO:0007669"/>
    <property type="project" value="InterPro"/>
</dbReference>
<dbReference type="Pfam" id="PF20463">
    <property type="entry name" value="PDH_C"/>
    <property type="match status" value="1"/>
</dbReference>
<keyword evidence="2" id="KW-0560">Oxidoreductase</keyword>
<dbReference type="RefSeq" id="WP_203890128.1">
    <property type="nucleotide sequence ID" value="NZ_BOOH01000016.1"/>
</dbReference>
<proteinExistence type="inferred from homology"/>
<dbReference type="PANTHER" id="PTHR21363">
    <property type="entry name" value="PREPHENATE DEHYDROGENASE"/>
    <property type="match status" value="1"/>
</dbReference>
<dbReference type="Proteomes" id="UP000616724">
    <property type="component" value="Unassembled WGS sequence"/>
</dbReference>
<organism evidence="4 5">
    <name type="scientific">Planobispora longispora</name>
    <dbReference type="NCBI Taxonomy" id="28887"/>
    <lineage>
        <taxon>Bacteria</taxon>
        <taxon>Bacillati</taxon>
        <taxon>Actinomycetota</taxon>
        <taxon>Actinomycetes</taxon>
        <taxon>Streptosporangiales</taxon>
        <taxon>Streptosporangiaceae</taxon>
        <taxon>Planobispora</taxon>
    </lineage>
</organism>
<dbReference type="GO" id="GO:0006571">
    <property type="term" value="P:tyrosine biosynthetic process"/>
    <property type="evidence" value="ECO:0007669"/>
    <property type="project" value="InterPro"/>
</dbReference>
<keyword evidence="5" id="KW-1185">Reference proteome</keyword>
<evidence type="ECO:0000256" key="2">
    <source>
        <dbReference type="ARBA" id="ARBA00023002"/>
    </source>
</evidence>
<evidence type="ECO:0000256" key="1">
    <source>
        <dbReference type="ARBA" id="ARBA00007964"/>
    </source>
</evidence>
<dbReference type="InterPro" id="IPR036291">
    <property type="entry name" value="NAD(P)-bd_dom_sf"/>
</dbReference>
<dbReference type="SUPFAM" id="SSF48179">
    <property type="entry name" value="6-phosphogluconate dehydrogenase C-terminal domain-like"/>
    <property type="match status" value="1"/>
</dbReference>
<evidence type="ECO:0000313" key="5">
    <source>
        <dbReference type="Proteomes" id="UP000616724"/>
    </source>
</evidence>
<dbReference type="Gene3D" id="3.40.50.720">
    <property type="entry name" value="NAD(P)-binding Rossmann-like Domain"/>
    <property type="match status" value="1"/>
</dbReference>
<dbReference type="GO" id="GO:0004665">
    <property type="term" value="F:prephenate dehydrogenase (NADP+) activity"/>
    <property type="evidence" value="ECO:0007669"/>
    <property type="project" value="InterPro"/>
</dbReference>
<dbReference type="Pfam" id="PF02153">
    <property type="entry name" value="PDH_N"/>
    <property type="match status" value="1"/>
</dbReference>